<dbReference type="PANTHER" id="PTHR47245">
    <property type="entry name" value="PEPTIDYLPROLYL ISOMERASE"/>
    <property type="match status" value="1"/>
</dbReference>
<feature type="signal peptide" evidence="3">
    <location>
        <begin position="1"/>
        <end position="25"/>
    </location>
</feature>
<keyword evidence="6" id="KW-1185">Reference proteome</keyword>
<dbReference type="Gene3D" id="1.10.4030.10">
    <property type="entry name" value="Porin chaperone SurA, peptide-binding domain"/>
    <property type="match status" value="1"/>
</dbReference>
<name>A0A5C1A7U1_9BACT</name>
<reference evidence="6" key="1">
    <citation type="submission" date="2019-08" db="EMBL/GenBank/DDBJ databases">
        <title>Limnoglobus roseus gen. nov., sp. nov., a novel freshwater planctomycete with a giant genome from the family Gemmataceae.</title>
        <authorList>
            <person name="Kulichevskaya I.S."/>
            <person name="Naumoff D.G."/>
            <person name="Miroshnikov K."/>
            <person name="Ivanova A."/>
            <person name="Philippov D.A."/>
            <person name="Hakobyan A."/>
            <person name="Rijpstra I.C."/>
            <person name="Sinninghe Damste J.S."/>
            <person name="Liesack W."/>
            <person name="Dedysh S.N."/>
        </authorList>
    </citation>
    <scope>NUCLEOTIDE SEQUENCE [LARGE SCALE GENOMIC DNA]</scope>
    <source>
        <strain evidence="6">PX52</strain>
    </source>
</reference>
<protein>
    <submittedName>
        <fullName evidence="5">Peptidyl-prolyl cis-trans isomerase</fullName>
    </submittedName>
</protein>
<feature type="chain" id="PRO_5023107554" evidence="3">
    <location>
        <begin position="26"/>
        <end position="388"/>
    </location>
</feature>
<evidence type="ECO:0000313" key="6">
    <source>
        <dbReference type="Proteomes" id="UP000324974"/>
    </source>
</evidence>
<dbReference type="KEGG" id="lrs:PX52LOC_01445"/>
<keyword evidence="1" id="KW-0697">Rotamase</keyword>
<dbReference type="GO" id="GO:0003755">
    <property type="term" value="F:peptidyl-prolyl cis-trans isomerase activity"/>
    <property type="evidence" value="ECO:0007669"/>
    <property type="project" value="UniProtKB-KW"/>
</dbReference>
<dbReference type="SUPFAM" id="SSF54534">
    <property type="entry name" value="FKBP-like"/>
    <property type="match status" value="1"/>
</dbReference>
<feature type="compositionally biased region" description="Low complexity" evidence="2">
    <location>
        <begin position="35"/>
        <end position="50"/>
    </location>
</feature>
<keyword evidence="3" id="KW-0732">Signal</keyword>
<dbReference type="Pfam" id="PF00639">
    <property type="entry name" value="Rotamase"/>
    <property type="match status" value="1"/>
</dbReference>
<dbReference type="AlphaFoldDB" id="A0A5C1A7U1"/>
<feature type="domain" description="PpiC" evidence="4">
    <location>
        <begin position="202"/>
        <end position="326"/>
    </location>
</feature>
<dbReference type="Gene3D" id="3.10.50.40">
    <property type="match status" value="1"/>
</dbReference>
<keyword evidence="1 5" id="KW-0413">Isomerase</keyword>
<dbReference type="InterPro" id="IPR027304">
    <property type="entry name" value="Trigger_fact/SurA_dom_sf"/>
</dbReference>
<dbReference type="InterPro" id="IPR046357">
    <property type="entry name" value="PPIase_dom_sf"/>
</dbReference>
<gene>
    <name evidence="5" type="ORF">PX52LOC_01445</name>
</gene>
<dbReference type="RefSeq" id="WP_168218850.1">
    <property type="nucleotide sequence ID" value="NZ_CP042425.1"/>
</dbReference>
<dbReference type="InterPro" id="IPR050245">
    <property type="entry name" value="PrsA_foldase"/>
</dbReference>
<organism evidence="5 6">
    <name type="scientific">Limnoglobus roseus</name>
    <dbReference type="NCBI Taxonomy" id="2598579"/>
    <lineage>
        <taxon>Bacteria</taxon>
        <taxon>Pseudomonadati</taxon>
        <taxon>Planctomycetota</taxon>
        <taxon>Planctomycetia</taxon>
        <taxon>Gemmatales</taxon>
        <taxon>Gemmataceae</taxon>
        <taxon>Limnoglobus</taxon>
    </lineage>
</organism>
<dbReference type="InterPro" id="IPR000297">
    <property type="entry name" value="PPIase_PpiC"/>
</dbReference>
<accession>A0A5C1A7U1</accession>
<dbReference type="Proteomes" id="UP000324974">
    <property type="component" value="Chromosome"/>
</dbReference>
<evidence type="ECO:0000256" key="3">
    <source>
        <dbReference type="SAM" id="SignalP"/>
    </source>
</evidence>
<proteinExistence type="predicted"/>
<evidence type="ECO:0000256" key="1">
    <source>
        <dbReference type="PROSITE-ProRule" id="PRU00278"/>
    </source>
</evidence>
<evidence type="ECO:0000256" key="2">
    <source>
        <dbReference type="SAM" id="MobiDB-lite"/>
    </source>
</evidence>
<sequence>MRFFNRRAAAILTSSILAASASAQAPVTPPPVTPAAPAAPATLPPATATPMTGTVPLPSVAPVEPAKPEPRPTGVAAKVNGQEIPEVAVYRALRQFPAEEREIARKEILNHLIENYIIDQYLNALKMTAEPAEVDKLIEELKGELKKGSVDYQKQLEQMMLTEAEFRVEVAAQMKWDKFLKQQGNDAELKKLFDASPDVFDGSTVRARHILMTPGTDAAKVDEAKKTLAAIKQTIEAEAKKAADAAPGDAMAKETARTKRADELFAAYAQKYSSCPSKKNGGDLSYFPRVGAMVEPFAKAAFALKPFDMSDVVTTEFGQHLIMTTAKKAGTPRKFEDVKEDVRGVYAVRLRDAVVGQMKPKAEIVINAAPATTTPASATVPATAVPMK</sequence>
<evidence type="ECO:0000313" key="5">
    <source>
        <dbReference type="EMBL" id="QEL14555.1"/>
    </source>
</evidence>
<dbReference type="SUPFAM" id="SSF109998">
    <property type="entry name" value="Triger factor/SurA peptide-binding domain-like"/>
    <property type="match status" value="1"/>
</dbReference>
<dbReference type="PROSITE" id="PS50198">
    <property type="entry name" value="PPIC_PPIASE_2"/>
    <property type="match status" value="1"/>
</dbReference>
<evidence type="ECO:0000259" key="4">
    <source>
        <dbReference type="PROSITE" id="PS50198"/>
    </source>
</evidence>
<dbReference type="PANTHER" id="PTHR47245:SF2">
    <property type="entry name" value="PEPTIDYL-PROLYL CIS-TRANS ISOMERASE HP_0175-RELATED"/>
    <property type="match status" value="1"/>
</dbReference>
<feature type="region of interest" description="Disordered" evidence="2">
    <location>
        <begin position="25"/>
        <end position="53"/>
    </location>
</feature>
<dbReference type="EMBL" id="CP042425">
    <property type="protein sequence ID" value="QEL14555.1"/>
    <property type="molecule type" value="Genomic_DNA"/>
</dbReference>
<dbReference type="Pfam" id="PF13624">
    <property type="entry name" value="SurA_N_3"/>
    <property type="match status" value="1"/>
</dbReference>